<protein>
    <submittedName>
        <fullName evidence="2">Sulfotransferase</fullName>
    </submittedName>
</protein>
<evidence type="ECO:0000256" key="1">
    <source>
        <dbReference type="ARBA" id="ARBA00022679"/>
    </source>
</evidence>
<proteinExistence type="predicted"/>
<dbReference type="AlphaFoldDB" id="A0A933L1F5"/>
<dbReference type="PANTHER" id="PTHR12788:SF10">
    <property type="entry name" value="PROTEIN-TYROSINE SULFOTRANSFERASE"/>
    <property type="match status" value="1"/>
</dbReference>
<dbReference type="SUPFAM" id="SSF52540">
    <property type="entry name" value="P-loop containing nucleoside triphosphate hydrolases"/>
    <property type="match status" value="1"/>
</dbReference>
<dbReference type="Pfam" id="PF13469">
    <property type="entry name" value="Sulfotransfer_3"/>
    <property type="match status" value="1"/>
</dbReference>
<reference evidence="2" key="1">
    <citation type="submission" date="2020-07" db="EMBL/GenBank/DDBJ databases">
        <title>Huge and variable diversity of episymbiotic CPR bacteria and DPANN archaea in groundwater ecosystems.</title>
        <authorList>
            <person name="He C.Y."/>
            <person name="Keren R."/>
            <person name="Whittaker M."/>
            <person name="Farag I.F."/>
            <person name="Doudna J."/>
            <person name="Cate J.H.D."/>
            <person name="Banfield J.F."/>
        </authorList>
    </citation>
    <scope>NUCLEOTIDE SEQUENCE</scope>
    <source>
        <strain evidence="2">NC_groundwater_1586_Pr3_B-0.1um_66_15</strain>
    </source>
</reference>
<dbReference type="InterPro" id="IPR011990">
    <property type="entry name" value="TPR-like_helical_dom_sf"/>
</dbReference>
<dbReference type="PANTHER" id="PTHR12788">
    <property type="entry name" value="PROTEIN-TYROSINE SULFOTRANSFERASE 2"/>
    <property type="match status" value="1"/>
</dbReference>
<accession>A0A933L1F5</accession>
<dbReference type="InterPro" id="IPR026634">
    <property type="entry name" value="TPST-like"/>
</dbReference>
<evidence type="ECO:0000313" key="2">
    <source>
        <dbReference type="EMBL" id="MBI4921781.1"/>
    </source>
</evidence>
<organism evidence="2 3">
    <name type="scientific">Devosia nanyangense</name>
    <dbReference type="NCBI Taxonomy" id="1228055"/>
    <lineage>
        <taxon>Bacteria</taxon>
        <taxon>Pseudomonadati</taxon>
        <taxon>Pseudomonadota</taxon>
        <taxon>Alphaproteobacteria</taxon>
        <taxon>Hyphomicrobiales</taxon>
        <taxon>Devosiaceae</taxon>
        <taxon>Devosia</taxon>
    </lineage>
</organism>
<dbReference type="GO" id="GO:0008476">
    <property type="term" value="F:protein-tyrosine sulfotransferase activity"/>
    <property type="evidence" value="ECO:0007669"/>
    <property type="project" value="InterPro"/>
</dbReference>
<comment type="caution">
    <text evidence="2">The sequence shown here is derived from an EMBL/GenBank/DDBJ whole genome shotgun (WGS) entry which is preliminary data.</text>
</comment>
<name>A0A933L1F5_9HYPH</name>
<sequence>MTDTTFDQLMEHARQGYARARPDEAIAALSKATLIAQSVAQLREVYRTHRRFGRFEHALAVLREIMMREPGIASDYLQLALTFGFTEINDDVRAMLALDERATEPKDRAVLGFALGKVFQDLGEIDRSFAYYARANAEHRRTLTYSIDDAAAEIDATIRTFDADLMRRFEGKGDPEASPIFIVGLPRSGSTLTEQILATHQDVYGGGEMHLMGSVAGTMRQQAGSVAAFLATNPDLRPWANAYLSPVLDALRIDGRGKSRFTDKQLDNFKRIGLIKLLFPRARIIRCLRDPLDNLFTIFRRPFGGNNVAYSYDQQELAAYYRLYRKMMAHWHDLLPGAVLDVSYEQLVADPEPSMRRLLDFCGLDWDPACLEFHRTERGIPTNSFAQVRQPLYADSIGMAQAYRPFIAPLVAAVAG</sequence>
<keyword evidence="1" id="KW-0808">Transferase</keyword>
<dbReference type="Gene3D" id="3.40.50.300">
    <property type="entry name" value="P-loop containing nucleotide triphosphate hydrolases"/>
    <property type="match status" value="1"/>
</dbReference>
<dbReference type="Proteomes" id="UP000782610">
    <property type="component" value="Unassembled WGS sequence"/>
</dbReference>
<dbReference type="SUPFAM" id="SSF48452">
    <property type="entry name" value="TPR-like"/>
    <property type="match status" value="1"/>
</dbReference>
<evidence type="ECO:0000313" key="3">
    <source>
        <dbReference type="Proteomes" id="UP000782610"/>
    </source>
</evidence>
<dbReference type="InterPro" id="IPR027417">
    <property type="entry name" value="P-loop_NTPase"/>
</dbReference>
<gene>
    <name evidence="2" type="ORF">HY834_08525</name>
</gene>
<dbReference type="EMBL" id="JACRAF010000023">
    <property type="protein sequence ID" value="MBI4921781.1"/>
    <property type="molecule type" value="Genomic_DNA"/>
</dbReference>